<gene>
    <name evidence="1" type="ORF">F7725_024871</name>
</gene>
<accession>A0A7J5XAL7</accession>
<reference evidence="1 2" key="1">
    <citation type="submission" date="2020-03" db="EMBL/GenBank/DDBJ databases">
        <title>Dissostichus mawsoni Genome sequencing and assembly.</title>
        <authorList>
            <person name="Park H."/>
        </authorList>
    </citation>
    <scope>NUCLEOTIDE SEQUENCE [LARGE SCALE GENOMIC DNA]</scope>
    <source>
        <strain evidence="1">DM0001</strain>
        <tissue evidence="1">Muscle</tissue>
    </source>
</reference>
<name>A0A7J5XAL7_DISMA</name>
<dbReference type="EMBL" id="JAAKFY010000026">
    <property type="protein sequence ID" value="KAF3833667.1"/>
    <property type="molecule type" value="Genomic_DNA"/>
</dbReference>
<dbReference type="AlphaFoldDB" id="A0A7J5XAL7"/>
<protein>
    <submittedName>
        <fullName evidence="1">Uncharacterized protein</fullName>
    </submittedName>
</protein>
<proteinExistence type="predicted"/>
<dbReference type="Proteomes" id="UP000518266">
    <property type="component" value="Unassembled WGS sequence"/>
</dbReference>
<sequence>MTGLQGLNHKTLRSKDERIRASAPQFVWFKFVFVLNCGRLERKIKAGIALLPSEAAPSNYTQLTGTLYTRLQTEADVILLCCGTLTNQMVNDYDTCIVRGYCSRSPNLRPRASEQLCPSCRPRLRVSSLLADPHLLVVRPRFPLHVSVVVLKTVVFYVWQTQQLQPEGREDFLQHLQQSLLPAGGDVVLGQL</sequence>
<evidence type="ECO:0000313" key="1">
    <source>
        <dbReference type="EMBL" id="KAF3833667.1"/>
    </source>
</evidence>
<comment type="caution">
    <text evidence="1">The sequence shown here is derived from an EMBL/GenBank/DDBJ whole genome shotgun (WGS) entry which is preliminary data.</text>
</comment>
<evidence type="ECO:0000313" key="2">
    <source>
        <dbReference type="Proteomes" id="UP000518266"/>
    </source>
</evidence>
<keyword evidence="2" id="KW-1185">Reference proteome</keyword>
<organism evidence="1 2">
    <name type="scientific">Dissostichus mawsoni</name>
    <name type="common">Antarctic cod</name>
    <dbReference type="NCBI Taxonomy" id="36200"/>
    <lineage>
        <taxon>Eukaryota</taxon>
        <taxon>Metazoa</taxon>
        <taxon>Chordata</taxon>
        <taxon>Craniata</taxon>
        <taxon>Vertebrata</taxon>
        <taxon>Euteleostomi</taxon>
        <taxon>Actinopterygii</taxon>
        <taxon>Neopterygii</taxon>
        <taxon>Teleostei</taxon>
        <taxon>Neoteleostei</taxon>
        <taxon>Acanthomorphata</taxon>
        <taxon>Eupercaria</taxon>
        <taxon>Perciformes</taxon>
        <taxon>Notothenioidei</taxon>
        <taxon>Nototheniidae</taxon>
        <taxon>Dissostichus</taxon>
    </lineage>
</organism>